<dbReference type="InterPro" id="IPR046866">
    <property type="entry name" value="FapA_N"/>
</dbReference>
<evidence type="ECO:0000313" key="2">
    <source>
        <dbReference type="EMBL" id="MBG3877259.1"/>
    </source>
</evidence>
<feature type="domain" description="Flagellar Assembly Protein A N-terminal region" evidence="1">
    <location>
        <begin position="18"/>
        <end position="100"/>
    </location>
</feature>
<proteinExistence type="predicted"/>
<dbReference type="EMBL" id="VRYY01000252">
    <property type="protein sequence ID" value="MBG3877259.1"/>
    <property type="molecule type" value="Genomic_DNA"/>
</dbReference>
<protein>
    <submittedName>
        <fullName evidence="2">DUF342 domain-containing protein</fullName>
    </submittedName>
</protein>
<evidence type="ECO:0000259" key="1">
    <source>
        <dbReference type="Pfam" id="PF20250"/>
    </source>
</evidence>
<name>A0ABS0J4F0_9BACT</name>
<evidence type="ECO:0000313" key="3">
    <source>
        <dbReference type="Proteomes" id="UP001194469"/>
    </source>
</evidence>
<dbReference type="Pfam" id="PF20250">
    <property type="entry name" value="FapA_N"/>
    <property type="match status" value="1"/>
</dbReference>
<dbReference type="InterPro" id="IPR005646">
    <property type="entry name" value="FapA"/>
</dbReference>
<reference evidence="2 3" key="1">
    <citation type="submission" date="2019-08" db="EMBL/GenBank/DDBJ databases">
        <authorList>
            <person name="Luo N."/>
        </authorList>
    </citation>
    <scope>NUCLEOTIDE SEQUENCE [LARGE SCALE GENOMIC DNA]</scope>
    <source>
        <strain evidence="2 3">NCIMB 9442</strain>
    </source>
</reference>
<comment type="caution">
    <text evidence="2">The sequence shown here is derived from an EMBL/GenBank/DDBJ whole genome shotgun (WGS) entry which is preliminary data.</text>
</comment>
<dbReference type="InterPro" id="IPR046865">
    <property type="entry name" value="FapA_b_solenoid"/>
</dbReference>
<dbReference type="RefSeq" id="WP_167124958.1">
    <property type="nucleotide sequence ID" value="NZ_VRYY01000252.1"/>
</dbReference>
<accession>A0ABS0J4F0</accession>
<dbReference type="Pfam" id="PF03961">
    <property type="entry name" value="FapA"/>
    <property type="match status" value="1"/>
</dbReference>
<keyword evidence="3" id="KW-1185">Reference proteome</keyword>
<dbReference type="PANTHER" id="PTHR38032">
    <property type="entry name" value="POLYMERASE-RELATED"/>
    <property type="match status" value="1"/>
</dbReference>
<sequence>MPYYLRHHFEPDFDYMHLKPKADDAGNIDRYNLGYVQNVVKGQVLAELVPLEEAGEGPLDPRHVYDTPPAELPCGPNCELDPDSPNRVVADANGYVFYHDGLITVKKMLNVRRDVDFHTGNIFFVGDMAIHADVKPGFEIQADNILVKGVVEGAVVRARGAIACESGIKGGKSCLLDAGDTLRVPFAENAELRSHGNMYIERFALHCRIYAGANLVVKDRVQGGTVHGAGVVYIENQLGGAQGTPTKVNLGYDPFKFRKITRLEENIRDLRQRIIHYEAVAADTPAGKEEPVRRLEAALKKMDRLLRQRAALWQDLKRGGPIAERCRLVVPGRIMPGVEISIEESWMEVREELRDVRIILRDGELAVESPALPPGHGAAHR</sequence>
<organism evidence="2 3">
    <name type="scientific">Nitratidesulfovibrio oxamicus</name>
    <dbReference type="NCBI Taxonomy" id="32016"/>
    <lineage>
        <taxon>Bacteria</taxon>
        <taxon>Pseudomonadati</taxon>
        <taxon>Thermodesulfobacteriota</taxon>
        <taxon>Desulfovibrionia</taxon>
        <taxon>Desulfovibrionales</taxon>
        <taxon>Desulfovibrionaceae</taxon>
        <taxon>Nitratidesulfovibrio</taxon>
    </lineage>
</organism>
<gene>
    <name evidence="2" type="ORF">FVW20_09580</name>
</gene>
<dbReference type="Proteomes" id="UP001194469">
    <property type="component" value="Unassembled WGS sequence"/>
</dbReference>
<dbReference type="PANTHER" id="PTHR38032:SF1">
    <property type="entry name" value="RNA-BINDING PROTEIN KHPB N-TERMINAL DOMAIN-CONTAINING PROTEIN"/>
    <property type="match status" value="1"/>
</dbReference>